<dbReference type="Proteomes" id="UP001197492">
    <property type="component" value="Unassembled WGS sequence"/>
</dbReference>
<evidence type="ECO:0000313" key="3">
    <source>
        <dbReference type="Proteomes" id="UP001196408"/>
    </source>
</evidence>
<evidence type="ECO:0000313" key="2">
    <source>
        <dbReference type="EMBL" id="MBV3392875.1"/>
    </source>
</evidence>
<comment type="caution">
    <text evidence="1">The sequence shown here is derived from an EMBL/GenBank/DDBJ whole genome shotgun (WGS) entry which is preliminary data.</text>
</comment>
<dbReference type="EMBL" id="JAHOEL010000033">
    <property type="protein sequence ID" value="MBV3392875.1"/>
    <property type="molecule type" value="Genomic_DNA"/>
</dbReference>
<sequence>MRSYLYVYKIKKEESGDIFLRICHSIENTLHPSFIENEIVDFDQSRIQRYIFPDNRILLYDDIQSDCIIMQTDQPCTLSTLME</sequence>
<organism evidence="1 3">
    <name type="scientific">Catenibacterium mitsuokai</name>
    <dbReference type="NCBI Taxonomy" id="100886"/>
    <lineage>
        <taxon>Bacteria</taxon>
        <taxon>Bacillati</taxon>
        <taxon>Bacillota</taxon>
        <taxon>Erysipelotrichia</taxon>
        <taxon>Erysipelotrichales</taxon>
        <taxon>Coprobacillaceae</taxon>
        <taxon>Catenibacterium</taxon>
    </lineage>
</organism>
<proteinExistence type="predicted"/>
<evidence type="ECO:0000313" key="4">
    <source>
        <dbReference type="Proteomes" id="UP001197492"/>
    </source>
</evidence>
<dbReference type="EMBL" id="JAHOEF010000034">
    <property type="protein sequence ID" value="MBV3382855.1"/>
    <property type="molecule type" value="Genomic_DNA"/>
</dbReference>
<dbReference type="AlphaFoldDB" id="A0AAW4MVZ5"/>
<dbReference type="RefSeq" id="WP_217747679.1">
    <property type="nucleotide sequence ID" value="NZ_JAHOEB010000032.1"/>
</dbReference>
<dbReference type="Proteomes" id="UP001196408">
    <property type="component" value="Unassembled WGS sequence"/>
</dbReference>
<accession>A0AAW4MVZ5</accession>
<keyword evidence="4" id="KW-1185">Reference proteome</keyword>
<protein>
    <submittedName>
        <fullName evidence="1">Uncharacterized protein</fullName>
    </submittedName>
</protein>
<gene>
    <name evidence="1" type="ORF">KSV97_06405</name>
    <name evidence="2" type="ORF">KSW06_06355</name>
</gene>
<reference evidence="1 4" key="1">
    <citation type="submission" date="2021-06" db="EMBL/GenBank/DDBJ databases">
        <title>Collection of gut derived symbiotic bacterial strains cultured from healthy donors.</title>
        <authorList>
            <person name="Lin H."/>
            <person name="Littmann E."/>
            <person name="Pamer E.G."/>
        </authorList>
    </citation>
    <scope>NUCLEOTIDE SEQUENCE</scope>
    <source>
        <strain evidence="2 4">MSK.21.70</strain>
        <strain evidence="1">MSK.21.82</strain>
    </source>
</reference>
<name>A0AAW4MVZ5_9FIRM</name>
<evidence type="ECO:0000313" key="1">
    <source>
        <dbReference type="EMBL" id="MBV3382855.1"/>
    </source>
</evidence>